<accession>A0A2N0VK10</accession>
<sequence>MIKLQLILKINCIKKYCLQYIRFLGLIWGLLFLSLFTPGNSSAQISVNGLLQNYNAVQTTGDHEFVAGRNRLRFQLRNSISAGNIYVETDLLHQYAVRDDETEIIIREAYFDRYFDQSDLRIGRQIITWGRATGGFVTDILSPVDLREFLTQSPEDLRVGLTAINYQHYFGSNSLQVILNPVPEPDRLPASDSRWFPVQEVPSPIPFNYVKQNDGFTISDVQFAARYGLRSTNSLDLDIMLLNWTHPMPSYALNINPLNLLTPPSVELEESYHASPMAGLSLEWLISDRWKFQAEQLFVYERLFTFLPVSVNRLEQALEDLPTAIQVLQEFEVRDDGYLLKKPWLHSMAGIETEQWSTLISLQFYLETIFNYEDRILPQKLFPYGTLLASRSFLRDRLQITTLNRYNFYAKDFWIQLQGAYEIDDGFELSLGMNLFGGEPITPFYGHFTFNQYSENSFIFSRISIYF</sequence>
<evidence type="ECO:0000313" key="1">
    <source>
        <dbReference type="EMBL" id="PKD44525.1"/>
    </source>
</evidence>
<gene>
    <name evidence="1" type="ORF">CWD77_03405</name>
</gene>
<protein>
    <recommendedName>
        <fullName evidence="3">DUF1302 domain-containing protein</fullName>
    </recommendedName>
</protein>
<name>A0A2N0VK10_9BACT</name>
<dbReference type="Proteomes" id="UP000233398">
    <property type="component" value="Unassembled WGS sequence"/>
</dbReference>
<keyword evidence="2" id="KW-1185">Reference proteome</keyword>
<evidence type="ECO:0008006" key="3">
    <source>
        <dbReference type="Google" id="ProtNLM"/>
    </source>
</evidence>
<dbReference type="EMBL" id="PISP01000001">
    <property type="protein sequence ID" value="PKD44525.1"/>
    <property type="molecule type" value="Genomic_DNA"/>
</dbReference>
<dbReference type="RefSeq" id="WP_101071816.1">
    <property type="nucleotide sequence ID" value="NZ_PISP01000001.1"/>
</dbReference>
<dbReference type="AlphaFoldDB" id="A0A2N0VK10"/>
<dbReference type="OrthoDB" id="9801336at2"/>
<reference evidence="1 2" key="1">
    <citation type="submission" date="2017-11" db="EMBL/GenBank/DDBJ databases">
        <title>Rhodohalobacter 15182 sp. nov., isolated from a salt lake.</title>
        <authorList>
            <person name="Han S."/>
        </authorList>
    </citation>
    <scope>NUCLEOTIDE SEQUENCE [LARGE SCALE GENOMIC DNA]</scope>
    <source>
        <strain evidence="1 2">15182</strain>
    </source>
</reference>
<organism evidence="1 2">
    <name type="scientific">Rhodohalobacter barkolensis</name>
    <dbReference type="NCBI Taxonomy" id="2053187"/>
    <lineage>
        <taxon>Bacteria</taxon>
        <taxon>Pseudomonadati</taxon>
        <taxon>Balneolota</taxon>
        <taxon>Balneolia</taxon>
        <taxon>Balneolales</taxon>
        <taxon>Balneolaceae</taxon>
        <taxon>Rhodohalobacter</taxon>
    </lineage>
</organism>
<evidence type="ECO:0000313" key="2">
    <source>
        <dbReference type="Proteomes" id="UP000233398"/>
    </source>
</evidence>
<proteinExistence type="predicted"/>
<comment type="caution">
    <text evidence="1">The sequence shown here is derived from an EMBL/GenBank/DDBJ whole genome shotgun (WGS) entry which is preliminary data.</text>
</comment>